<dbReference type="EMBL" id="QRBI01000097">
    <property type="protein sequence ID" value="RMC18041.1"/>
    <property type="molecule type" value="Genomic_DNA"/>
</dbReference>
<protein>
    <submittedName>
        <fullName evidence="1">Uncharacterized protein</fullName>
    </submittedName>
</protein>
<accession>A0A3M0KZC5</accession>
<sequence length="81" mass="9385">MLPVSLWLKEEGKGPTYRKFMGFYMKMPTVIDVIVIDVMVTGNHEEFFSYLMQYQINPNPKCESELAKPKSGLKRVLQLIS</sequence>
<dbReference type="AlphaFoldDB" id="A0A3M0KZC5"/>
<reference evidence="1 2" key="1">
    <citation type="submission" date="2018-07" db="EMBL/GenBank/DDBJ databases">
        <title>A high quality draft genome assembly of the barn swallow (H. rustica rustica).</title>
        <authorList>
            <person name="Formenti G."/>
            <person name="Chiara M."/>
            <person name="Poveda L."/>
            <person name="Francoijs K.-J."/>
            <person name="Bonisoli-Alquati A."/>
            <person name="Canova L."/>
            <person name="Gianfranceschi L."/>
            <person name="Horner D.S."/>
            <person name="Saino N."/>
        </authorList>
    </citation>
    <scope>NUCLEOTIDE SEQUENCE [LARGE SCALE GENOMIC DNA]</scope>
    <source>
        <strain evidence="1">Chelidonia</strain>
        <tissue evidence="1">Blood</tissue>
    </source>
</reference>
<name>A0A3M0KZC5_HIRRU</name>
<dbReference type="Proteomes" id="UP000269221">
    <property type="component" value="Unassembled WGS sequence"/>
</dbReference>
<proteinExistence type="predicted"/>
<evidence type="ECO:0000313" key="2">
    <source>
        <dbReference type="Proteomes" id="UP000269221"/>
    </source>
</evidence>
<organism evidence="1 2">
    <name type="scientific">Hirundo rustica rustica</name>
    <dbReference type="NCBI Taxonomy" id="333673"/>
    <lineage>
        <taxon>Eukaryota</taxon>
        <taxon>Metazoa</taxon>
        <taxon>Chordata</taxon>
        <taxon>Craniata</taxon>
        <taxon>Vertebrata</taxon>
        <taxon>Euteleostomi</taxon>
        <taxon>Archelosauria</taxon>
        <taxon>Archosauria</taxon>
        <taxon>Dinosauria</taxon>
        <taxon>Saurischia</taxon>
        <taxon>Theropoda</taxon>
        <taxon>Coelurosauria</taxon>
        <taxon>Aves</taxon>
        <taxon>Neognathae</taxon>
        <taxon>Neoaves</taxon>
        <taxon>Telluraves</taxon>
        <taxon>Australaves</taxon>
        <taxon>Passeriformes</taxon>
        <taxon>Sylvioidea</taxon>
        <taxon>Hirundinidae</taxon>
        <taxon>Hirundo</taxon>
    </lineage>
</organism>
<keyword evidence="2" id="KW-1185">Reference proteome</keyword>
<comment type="caution">
    <text evidence="1">The sequence shown here is derived from an EMBL/GenBank/DDBJ whole genome shotgun (WGS) entry which is preliminary data.</text>
</comment>
<gene>
    <name evidence="1" type="ORF">DUI87_04919</name>
</gene>
<evidence type="ECO:0000313" key="1">
    <source>
        <dbReference type="EMBL" id="RMC18041.1"/>
    </source>
</evidence>